<comment type="caution">
    <text evidence="4">The sequence shown here is derived from an EMBL/GenBank/DDBJ whole genome shotgun (WGS) entry which is preliminary data.</text>
</comment>
<dbReference type="Pfam" id="PF25156">
    <property type="entry name" value="PNGase_A_C"/>
    <property type="match status" value="1"/>
</dbReference>
<keyword evidence="2" id="KW-0472">Membrane</keyword>
<protein>
    <recommendedName>
        <fullName evidence="3">Peptide N-acetyl-beta-D-glucosaminyl asparaginase amidase A N-terminal domain-containing protein</fullName>
    </recommendedName>
</protein>
<dbReference type="PANTHER" id="PTHR31104">
    <property type="entry name" value="PEPTIDE-N4-(N-ACETYL-BETA-GLUCOSAMINYL)ASPARAGINE AMIDASE A PROTEIN"/>
    <property type="match status" value="1"/>
</dbReference>
<gene>
    <name evidence="4" type="ORF">SLS53_003366</name>
</gene>
<dbReference type="Proteomes" id="UP001320245">
    <property type="component" value="Unassembled WGS sequence"/>
</dbReference>
<dbReference type="InterPro" id="IPR021102">
    <property type="entry name" value="PNGase_A"/>
</dbReference>
<reference evidence="4 5" key="1">
    <citation type="journal article" date="2023" name="PLoS ONE">
        <title>Cytospora paraplurivora sp. nov. isolated from orchards with fruit tree decline syndrome in Ontario, Canada.</title>
        <authorList>
            <person name="Ilyukhin E."/>
            <person name="Nguyen H.D.T."/>
            <person name="Castle A.J."/>
            <person name="Ellouze W."/>
        </authorList>
    </citation>
    <scope>NUCLEOTIDE SEQUENCE [LARGE SCALE GENOMIC DNA]</scope>
    <source>
        <strain evidence="4 5">FDS-564</strain>
    </source>
</reference>
<keyword evidence="5" id="KW-1185">Reference proteome</keyword>
<evidence type="ECO:0000313" key="5">
    <source>
        <dbReference type="Proteomes" id="UP001320245"/>
    </source>
</evidence>
<evidence type="ECO:0000259" key="3">
    <source>
        <dbReference type="Pfam" id="PF12222"/>
    </source>
</evidence>
<proteinExistence type="predicted"/>
<feature type="region of interest" description="Disordered" evidence="1">
    <location>
        <begin position="86"/>
        <end position="116"/>
    </location>
</feature>
<keyword evidence="2" id="KW-0812">Transmembrane</keyword>
<sequence length="766" mass="82165">MAAPAMDEKESLRRLVQGSGGGEEVVARNKPARGRSVRLLIAAALATATLLLFLTGAGGLCHHHGLSPVSSSSSDAETYTREWSESFKASSERNPGPARYSDAPSAGLHRERAAPGVGTPVVLRRQTSTITSANTSATVLEDFEVHQPVLTPSGATLDNGNSTHGATPVAGAHSVVLFEHVFAYSYGEPYISAYTPPDVEFNRVVLNFTVVSEGRQYDRLALAYLGDTEIWRTSTAEPTTAPGIRWVYLKDTTEYLSLWKSPQKLIFDLGNLVTDVYTGTFNTTLTATFFNDEVDVATAPPADLIIPISARKSSEDGVSQFTLPADNATNTISLPRNANRAVFSVSANGQSDEEFWWSNVLQSDTSAFADEAGTFPGYSPWREVQVFIDGRLAGVQWPFPVVFTGGVVPSLHRPIVGPDAFDLKEHEIDITAWLPLLSDGNNHTFTIYVAGLLDDDGADAAVTQTVGSSWYVTGKIFLWLDDEGSVTTGSAPVVEAADPVIRVSHSLTQNATGANETLAYDTEVSRYYRVSSTIISQNSSSTVSWTQSLTYSNKGYIWGYGYSQINDFLTTGSDVASTSSSAVAGAHYKNEYEYPLWLNTTYGYSPEGNLSLYAQLVQGKQVYVEGAAVFPDGLEAFSEGSNATRGSKYSGSLLDTTKNSSAWLFEYADDSASIGYGSSDQVLSFGGFTSSRGSIDATPDKELYHRHVKAVNSTVVYDEQELTGGASTPVTTGYSSASAGYKEAYAQAPLDGGNGGPRLFANRQGL</sequence>
<name>A0AAN9YIU8_9PEZI</name>
<organism evidence="4 5">
    <name type="scientific">Cytospora paraplurivora</name>
    <dbReference type="NCBI Taxonomy" id="2898453"/>
    <lineage>
        <taxon>Eukaryota</taxon>
        <taxon>Fungi</taxon>
        <taxon>Dikarya</taxon>
        <taxon>Ascomycota</taxon>
        <taxon>Pezizomycotina</taxon>
        <taxon>Sordariomycetes</taxon>
        <taxon>Sordariomycetidae</taxon>
        <taxon>Diaporthales</taxon>
        <taxon>Cytosporaceae</taxon>
        <taxon>Cytospora</taxon>
    </lineage>
</organism>
<accession>A0AAN9YIU8</accession>
<dbReference type="EMBL" id="JAJSPL020000010">
    <property type="protein sequence ID" value="KAK7744482.1"/>
    <property type="molecule type" value="Genomic_DNA"/>
</dbReference>
<feature type="transmembrane region" description="Helical" evidence="2">
    <location>
        <begin position="39"/>
        <end position="60"/>
    </location>
</feature>
<feature type="domain" description="Peptide N-acetyl-beta-D-glucosaminyl asparaginase amidase A N-terminal" evidence="3">
    <location>
        <begin position="171"/>
        <end position="490"/>
    </location>
</feature>
<evidence type="ECO:0000256" key="1">
    <source>
        <dbReference type="SAM" id="MobiDB-lite"/>
    </source>
</evidence>
<evidence type="ECO:0000256" key="2">
    <source>
        <dbReference type="SAM" id="Phobius"/>
    </source>
</evidence>
<dbReference type="AlphaFoldDB" id="A0AAN9YIU8"/>
<dbReference type="InterPro" id="IPR056948">
    <property type="entry name" value="PNGaseA_N"/>
</dbReference>
<evidence type="ECO:0000313" key="4">
    <source>
        <dbReference type="EMBL" id="KAK7744482.1"/>
    </source>
</evidence>
<dbReference type="Pfam" id="PF12222">
    <property type="entry name" value="PNGaseA"/>
    <property type="match status" value="1"/>
</dbReference>
<keyword evidence="2" id="KW-1133">Transmembrane helix</keyword>